<feature type="region of interest" description="Disordered" evidence="1">
    <location>
        <begin position="104"/>
        <end position="124"/>
    </location>
</feature>
<dbReference type="InterPro" id="IPR052769">
    <property type="entry name" value="TPR_domain_protein"/>
</dbReference>
<keyword evidence="3" id="KW-1185">Reference proteome</keyword>
<reference evidence="2 3" key="1">
    <citation type="journal article" date="2019" name="Fungal Biol. Biotechnol.">
        <title>Draft genome sequence of fastidious pathogen Ceratobasidium theobromae, which causes vascular-streak dieback in Theobroma cacao.</title>
        <authorList>
            <person name="Ali S.S."/>
            <person name="Asman A."/>
            <person name="Shao J."/>
            <person name="Firmansyah A.P."/>
            <person name="Susilo A.W."/>
            <person name="Rosmana A."/>
            <person name="McMahon P."/>
            <person name="Junaid M."/>
            <person name="Guest D."/>
            <person name="Kheng T.Y."/>
            <person name="Meinhardt L.W."/>
            <person name="Bailey B.A."/>
        </authorList>
    </citation>
    <scope>NUCLEOTIDE SEQUENCE [LARGE SCALE GENOMIC DNA]</scope>
    <source>
        <strain evidence="2 3">CT2</strain>
    </source>
</reference>
<dbReference type="AlphaFoldDB" id="A0A5N5QTL3"/>
<dbReference type="InterPro" id="IPR011990">
    <property type="entry name" value="TPR-like_helical_dom_sf"/>
</dbReference>
<dbReference type="OrthoDB" id="1872379at2759"/>
<feature type="region of interest" description="Disordered" evidence="1">
    <location>
        <begin position="1"/>
        <end position="60"/>
    </location>
</feature>
<dbReference type="EMBL" id="SSOP01000013">
    <property type="protein sequence ID" value="KAB5595080.1"/>
    <property type="molecule type" value="Genomic_DNA"/>
</dbReference>
<dbReference type="SUPFAM" id="SSF48452">
    <property type="entry name" value="TPR-like"/>
    <property type="match status" value="1"/>
</dbReference>
<feature type="compositionally biased region" description="Basic and acidic residues" evidence="1">
    <location>
        <begin position="37"/>
        <end position="54"/>
    </location>
</feature>
<evidence type="ECO:0000313" key="2">
    <source>
        <dbReference type="EMBL" id="KAB5595080.1"/>
    </source>
</evidence>
<comment type="caution">
    <text evidence="2">The sequence shown here is derived from an EMBL/GenBank/DDBJ whole genome shotgun (WGS) entry which is preliminary data.</text>
</comment>
<dbReference type="Proteomes" id="UP000383932">
    <property type="component" value="Unassembled WGS sequence"/>
</dbReference>
<feature type="compositionally biased region" description="Low complexity" evidence="1">
    <location>
        <begin position="1"/>
        <end position="18"/>
    </location>
</feature>
<proteinExistence type="predicted"/>
<dbReference type="PANTHER" id="PTHR46014">
    <property type="entry name" value="TETRATRICOPEPTIDE REPEAT PROTEIN 1"/>
    <property type="match status" value="1"/>
</dbReference>
<organism evidence="2 3">
    <name type="scientific">Ceratobasidium theobromae</name>
    <dbReference type="NCBI Taxonomy" id="1582974"/>
    <lineage>
        <taxon>Eukaryota</taxon>
        <taxon>Fungi</taxon>
        <taxon>Dikarya</taxon>
        <taxon>Basidiomycota</taxon>
        <taxon>Agaricomycotina</taxon>
        <taxon>Agaricomycetes</taxon>
        <taxon>Cantharellales</taxon>
        <taxon>Ceratobasidiaceae</taxon>
        <taxon>Ceratobasidium</taxon>
    </lineage>
</organism>
<dbReference type="PANTHER" id="PTHR46014:SF1">
    <property type="entry name" value="TETRATRICOPEPTIDE REPEAT PROTEIN 1"/>
    <property type="match status" value="1"/>
</dbReference>
<accession>A0A5N5QTL3</accession>
<protein>
    <submittedName>
        <fullName evidence="2">Tetratricopeptide repeat protein 1</fullName>
    </submittedName>
</protein>
<gene>
    <name evidence="2" type="ORF">CTheo_1541</name>
</gene>
<evidence type="ECO:0000256" key="1">
    <source>
        <dbReference type="SAM" id="MobiDB-lite"/>
    </source>
</evidence>
<name>A0A5N5QTL3_9AGAM</name>
<sequence>MPIIEELPSSAASSGLSPKLNKSLKLDNDESEEEGEFHDACDREPDSKETREGNQADFTEEEVLDLLSRVEASKKEGNALYVQDRWEEAKEHYKYGLTYVPKRKAPAAPLPNGRRDKPEEGQLSSPPIVVELSDLDKRSAALRAQLNCNIGACCVKLNDHEGAVKACTEDDPKYIKALQRRAASNEIIGTWSALASAEADYTTLIDTLPPSDRAPIRRALGRVKPRAEEAKQRETAEMLGKLKDLGNSVLGRFGLSTDNFQISPNGQGGYGINFVRDPHMLASQIFPRRPPLGHAGPSGEADSTCSLLQVQMLFGQAQRMKKRKFDSDNHRKWDTFDCFASQGSSMGQAWDFIVPRSRLMMSAFLEPAAN</sequence>
<evidence type="ECO:0000313" key="3">
    <source>
        <dbReference type="Proteomes" id="UP000383932"/>
    </source>
</evidence>
<dbReference type="Gene3D" id="1.25.40.10">
    <property type="entry name" value="Tetratricopeptide repeat domain"/>
    <property type="match status" value="1"/>
</dbReference>